<evidence type="ECO:0000313" key="2">
    <source>
        <dbReference type="Proteomes" id="UP000284375"/>
    </source>
</evidence>
<keyword evidence="2" id="KW-1185">Reference proteome</keyword>
<dbReference type="Proteomes" id="UP000284375">
    <property type="component" value="Unassembled WGS sequence"/>
</dbReference>
<gene>
    <name evidence="1" type="ORF">VSDG_08396</name>
</gene>
<reference evidence="1 2" key="1">
    <citation type="submission" date="2015-09" db="EMBL/GenBank/DDBJ databases">
        <title>Host preference determinants of Valsa canker pathogens revealed by comparative genomics.</title>
        <authorList>
            <person name="Yin Z."/>
            <person name="Huang L."/>
        </authorList>
    </citation>
    <scope>NUCLEOTIDE SEQUENCE [LARGE SCALE GENOMIC DNA]</scope>
    <source>
        <strain evidence="1 2">YSFL</strain>
    </source>
</reference>
<sequence>MTLGSRIPKNPEVIRSIEGASPVGKVLQTFKAKYKVVDSVSMLCTTSVPSSAAWKAVCERRMEPVKARVILCLWEPGLVVAPSQADKHL</sequence>
<name>A0A423VGG2_CYTCH</name>
<accession>A0A423VGG2</accession>
<proteinExistence type="predicted"/>
<organism evidence="1 2">
    <name type="scientific">Cytospora chrysosperma</name>
    <name type="common">Cytospora canker fungus</name>
    <name type="synonym">Sphaeria chrysosperma</name>
    <dbReference type="NCBI Taxonomy" id="252740"/>
    <lineage>
        <taxon>Eukaryota</taxon>
        <taxon>Fungi</taxon>
        <taxon>Dikarya</taxon>
        <taxon>Ascomycota</taxon>
        <taxon>Pezizomycotina</taxon>
        <taxon>Sordariomycetes</taxon>
        <taxon>Sordariomycetidae</taxon>
        <taxon>Diaporthales</taxon>
        <taxon>Cytosporaceae</taxon>
        <taxon>Cytospora</taxon>
    </lineage>
</organism>
<dbReference type="AlphaFoldDB" id="A0A423VGG2"/>
<protein>
    <submittedName>
        <fullName evidence="1">Uncharacterized protein</fullName>
    </submittedName>
</protein>
<comment type="caution">
    <text evidence="1">The sequence shown here is derived from an EMBL/GenBank/DDBJ whole genome shotgun (WGS) entry which is preliminary data.</text>
</comment>
<dbReference type="EMBL" id="LJZO01000053">
    <property type="protein sequence ID" value="ROV90033.1"/>
    <property type="molecule type" value="Genomic_DNA"/>
</dbReference>
<evidence type="ECO:0000313" key="1">
    <source>
        <dbReference type="EMBL" id="ROV90033.1"/>
    </source>
</evidence>